<dbReference type="GO" id="GO:0046872">
    <property type="term" value="F:metal ion binding"/>
    <property type="evidence" value="ECO:0007669"/>
    <property type="project" value="UniProtKB-KW"/>
</dbReference>
<dbReference type="InterPro" id="IPR002933">
    <property type="entry name" value="Peptidase_M20"/>
</dbReference>
<dbReference type="EMBL" id="JACJIP010000002">
    <property type="protein sequence ID" value="MBA9084130.1"/>
    <property type="molecule type" value="Genomic_DNA"/>
</dbReference>
<reference evidence="4 5" key="1">
    <citation type="submission" date="2020-08" db="EMBL/GenBank/DDBJ databases">
        <title>Genomic Encyclopedia of Type Strains, Phase III (KMG-III): the genomes of soil and plant-associated and newly described type strains.</title>
        <authorList>
            <person name="Whitman W."/>
        </authorList>
    </citation>
    <scope>NUCLEOTIDE SEQUENCE [LARGE SCALE GENOMIC DNA]</scope>
    <source>
        <strain evidence="4 5">CECT 8693</strain>
    </source>
</reference>
<dbReference type="Pfam" id="PF07687">
    <property type="entry name" value="M20_dimer"/>
    <property type="match status" value="1"/>
</dbReference>
<feature type="binding site" evidence="2">
    <location>
        <position position="114"/>
    </location>
    <ligand>
        <name>Mn(2+)</name>
        <dbReference type="ChEBI" id="CHEBI:29035"/>
        <label>2</label>
    </ligand>
</feature>
<dbReference type="InterPro" id="IPR011650">
    <property type="entry name" value="Peptidase_M20_dimer"/>
</dbReference>
<evidence type="ECO:0000256" key="1">
    <source>
        <dbReference type="ARBA" id="ARBA00022801"/>
    </source>
</evidence>
<dbReference type="PANTHER" id="PTHR11014">
    <property type="entry name" value="PEPTIDASE M20 FAMILY MEMBER"/>
    <property type="match status" value="1"/>
</dbReference>
<keyword evidence="2" id="KW-0464">Manganese</keyword>
<feature type="domain" description="Peptidase M20 dimerisation" evidence="3">
    <location>
        <begin position="194"/>
        <end position="277"/>
    </location>
</feature>
<dbReference type="AlphaFoldDB" id="A0A7W3SQ09"/>
<sequence length="402" mass="43483">MSIEPYRKGSTSAMNPLNEVDQALANQLIDVRRNLHREPELAYEEFRTTEKLREWLTHANIHILDLPLQTGLIAEIGQEKGPIVAIRCDIDALPIDEQTELPFASEVPGKMHACGHDFHTATILGAALLLKAREGELPGRVRVLFQPAEETGHGAESVIASGGLKDVAAIFGLHNSPDLPTGVFGTRTGALTAGVDRFEITVKGVGAHAATPEKGVDTIVTSAQIITALQTIVSRQNSSTEPVVLSVTRINGGFTWNVLPEQVELEGTVRTYNEEIRRLIPIQMSRIIEGVAAAAGAEAQLHWYPGPPATINHGEWADFTKEIASQAGYDVHDIPPQMGGEDFSLYLQQIPGAFVNIGTGPAYALHHPRFDVDEAAILPAAKYFALLAEQALVKLQETANNS</sequence>
<keyword evidence="1 4" id="KW-0378">Hydrolase</keyword>
<feature type="binding site" evidence="2">
    <location>
        <position position="116"/>
    </location>
    <ligand>
        <name>Mn(2+)</name>
        <dbReference type="ChEBI" id="CHEBI:29035"/>
        <label>2</label>
    </ligand>
</feature>
<dbReference type="SUPFAM" id="SSF53187">
    <property type="entry name" value="Zn-dependent exopeptidases"/>
    <property type="match status" value="1"/>
</dbReference>
<evidence type="ECO:0000313" key="4">
    <source>
        <dbReference type="EMBL" id="MBA9084130.1"/>
    </source>
</evidence>
<feature type="binding site" evidence="2">
    <location>
        <position position="150"/>
    </location>
    <ligand>
        <name>Mn(2+)</name>
        <dbReference type="ChEBI" id="CHEBI:29035"/>
        <label>2</label>
    </ligand>
</feature>
<evidence type="ECO:0000313" key="5">
    <source>
        <dbReference type="Proteomes" id="UP000567067"/>
    </source>
</evidence>
<feature type="binding site" evidence="2">
    <location>
        <position position="366"/>
    </location>
    <ligand>
        <name>Mn(2+)</name>
        <dbReference type="ChEBI" id="CHEBI:29035"/>
        <label>2</label>
    </ligand>
</feature>
<dbReference type="Gene3D" id="3.30.70.360">
    <property type="match status" value="1"/>
</dbReference>
<dbReference type="PIRSF" id="PIRSF005962">
    <property type="entry name" value="Pept_M20D_amidohydro"/>
    <property type="match status" value="1"/>
</dbReference>
<keyword evidence="5" id="KW-1185">Reference proteome</keyword>
<dbReference type="SUPFAM" id="SSF55031">
    <property type="entry name" value="Bacterial exopeptidase dimerisation domain"/>
    <property type="match status" value="1"/>
</dbReference>
<dbReference type="InterPro" id="IPR017439">
    <property type="entry name" value="Amidohydrolase"/>
</dbReference>
<evidence type="ECO:0000259" key="3">
    <source>
        <dbReference type="Pfam" id="PF07687"/>
    </source>
</evidence>
<organism evidence="4 5">
    <name type="scientific">Fontibacillus solani</name>
    <dbReference type="NCBI Taxonomy" id="1572857"/>
    <lineage>
        <taxon>Bacteria</taxon>
        <taxon>Bacillati</taxon>
        <taxon>Bacillota</taxon>
        <taxon>Bacilli</taxon>
        <taxon>Bacillales</taxon>
        <taxon>Paenibacillaceae</taxon>
        <taxon>Fontibacillus</taxon>
    </lineage>
</organism>
<evidence type="ECO:0000256" key="2">
    <source>
        <dbReference type="PIRSR" id="PIRSR005962-1"/>
    </source>
</evidence>
<dbReference type="NCBIfam" id="TIGR01891">
    <property type="entry name" value="amidohydrolases"/>
    <property type="match status" value="1"/>
</dbReference>
<accession>A0A7W3SQ09</accession>
<dbReference type="GO" id="GO:0019877">
    <property type="term" value="P:diaminopimelate biosynthetic process"/>
    <property type="evidence" value="ECO:0007669"/>
    <property type="project" value="UniProtKB-ARBA"/>
</dbReference>
<dbReference type="PANTHER" id="PTHR11014:SF63">
    <property type="entry name" value="METALLOPEPTIDASE, PUTATIVE (AFU_ORTHOLOGUE AFUA_6G09600)-RELATED"/>
    <property type="match status" value="1"/>
</dbReference>
<dbReference type="InterPro" id="IPR036264">
    <property type="entry name" value="Bact_exopeptidase_dim_dom"/>
</dbReference>
<dbReference type="Gene3D" id="3.40.630.10">
    <property type="entry name" value="Zn peptidases"/>
    <property type="match status" value="1"/>
</dbReference>
<keyword evidence="2" id="KW-0479">Metal-binding</keyword>
<comment type="cofactor">
    <cofactor evidence="2">
        <name>Mn(2+)</name>
        <dbReference type="ChEBI" id="CHEBI:29035"/>
    </cofactor>
    <text evidence="2">The Mn(2+) ion enhances activity.</text>
</comment>
<dbReference type="GO" id="GO:0050118">
    <property type="term" value="F:N-acetyldiaminopimelate deacetylase activity"/>
    <property type="evidence" value="ECO:0007669"/>
    <property type="project" value="UniProtKB-ARBA"/>
</dbReference>
<dbReference type="Proteomes" id="UP000567067">
    <property type="component" value="Unassembled WGS sequence"/>
</dbReference>
<protein>
    <submittedName>
        <fullName evidence="4">Amidohydrolase</fullName>
    </submittedName>
</protein>
<comment type="caution">
    <text evidence="4">The sequence shown here is derived from an EMBL/GenBank/DDBJ whole genome shotgun (WGS) entry which is preliminary data.</text>
</comment>
<dbReference type="Pfam" id="PF01546">
    <property type="entry name" value="Peptidase_M20"/>
    <property type="match status" value="1"/>
</dbReference>
<feature type="binding site" evidence="2">
    <location>
        <position position="174"/>
    </location>
    <ligand>
        <name>Mn(2+)</name>
        <dbReference type="ChEBI" id="CHEBI:29035"/>
        <label>2</label>
    </ligand>
</feature>
<dbReference type="FunFam" id="3.30.70.360:FF:000001">
    <property type="entry name" value="N-acetyldiaminopimelate deacetylase"/>
    <property type="match status" value="1"/>
</dbReference>
<gene>
    <name evidence="4" type="ORF">FHR92_000584</name>
</gene>
<proteinExistence type="predicted"/>
<name>A0A7W3SQ09_9BACL</name>